<evidence type="ECO:0000256" key="7">
    <source>
        <dbReference type="ARBA" id="ARBA00023146"/>
    </source>
</evidence>
<dbReference type="SUPFAM" id="SSF47323">
    <property type="entry name" value="Anticodon-binding domain of a subclass of class I aminoacyl-tRNA synthetases"/>
    <property type="match status" value="1"/>
</dbReference>
<dbReference type="InterPro" id="IPR035684">
    <property type="entry name" value="ArgRS_core"/>
</dbReference>
<evidence type="ECO:0000256" key="5">
    <source>
        <dbReference type="ARBA" id="ARBA00022840"/>
    </source>
</evidence>
<evidence type="ECO:0000256" key="4">
    <source>
        <dbReference type="ARBA" id="ARBA00022741"/>
    </source>
</evidence>
<dbReference type="FunFam" id="3.40.50.620:FF:000116">
    <property type="entry name" value="Arginine--tRNA ligase"/>
    <property type="match status" value="1"/>
</dbReference>
<dbReference type="InterPro" id="IPR036695">
    <property type="entry name" value="Arg-tRNA-synth_N_sf"/>
</dbReference>
<keyword evidence="6 12" id="KW-0648">Protein biosynthesis</keyword>
<evidence type="ECO:0000313" key="15">
    <source>
        <dbReference type="EMBL" id="CAI8013697.1"/>
    </source>
</evidence>
<dbReference type="PANTHER" id="PTHR11956:SF11">
    <property type="entry name" value="ARGININE--TRNA LIGASE, MITOCHONDRIAL-RELATED"/>
    <property type="match status" value="1"/>
</dbReference>
<dbReference type="GO" id="GO:0005524">
    <property type="term" value="F:ATP binding"/>
    <property type="evidence" value="ECO:0007669"/>
    <property type="project" value="UniProtKB-KW"/>
</dbReference>
<dbReference type="PRINTS" id="PR01038">
    <property type="entry name" value="TRNASYNTHARG"/>
</dbReference>
<dbReference type="InterPro" id="IPR014729">
    <property type="entry name" value="Rossmann-like_a/b/a_fold"/>
</dbReference>
<evidence type="ECO:0000256" key="2">
    <source>
        <dbReference type="ARBA" id="ARBA00012837"/>
    </source>
</evidence>
<name>A0AA35RP64_GEOBA</name>
<dbReference type="GO" id="GO:0005739">
    <property type="term" value="C:mitochondrion"/>
    <property type="evidence" value="ECO:0007669"/>
    <property type="project" value="TreeGrafter"/>
</dbReference>
<keyword evidence="4 12" id="KW-0547">Nucleotide-binding</keyword>
<dbReference type="InterPro" id="IPR009080">
    <property type="entry name" value="tRNAsynth_Ia_anticodon-bd"/>
</dbReference>
<protein>
    <recommendedName>
        <fullName evidence="9">Probable arginine--tRNA ligase, mitochondrial</fullName>
        <ecNumber evidence="2">6.1.1.19</ecNumber>
    </recommendedName>
    <alternativeName>
        <fullName evidence="8">Arginyl-tRNA synthetase</fullName>
    </alternativeName>
</protein>
<dbReference type="SMART" id="SM01016">
    <property type="entry name" value="Arg_tRNA_synt_N"/>
    <property type="match status" value="1"/>
</dbReference>
<dbReference type="GO" id="GO:0004814">
    <property type="term" value="F:arginine-tRNA ligase activity"/>
    <property type="evidence" value="ECO:0007669"/>
    <property type="project" value="UniProtKB-EC"/>
</dbReference>
<dbReference type="Proteomes" id="UP001174909">
    <property type="component" value="Unassembled WGS sequence"/>
</dbReference>
<sequence length="505" mass="56292">MLTVPPKPDMGDFAFPCFTLAKKWRKAPPLIAQEIAEKASGDLDLLCGAKALGGYVNLSVDRARFADAVLREATSAARRTAACEDGAGQTIAIDYSSPNIAKPFHVGHLRSTIIGGALVRIFEVLGYKVIGINHVGDWGTQFGRQIAGLMRFGKPEDADDLMSLNRLYVKFHEVADSDPELVEEAREWFRRQESGDHVALALWRRIRDTSLDYFKRIYERLGVRFDSYTGESFFNDKMDVVIEEARAKDLATVSDGALIIDLSEEGIDTPALLEKADGTTLYLTRDVAAARYRHDTYGCDRIVYVVASGQSLHFRQLFTVLKMLGHAWSEDCVHVNFGLVQGMSTRKGNVIYLEELLDEARDRALAYMRGQIEKRLELEDEETVAEADYRFDWDLAISFEGDTGPYLMSAHARIAGILRNCGLEPDPDAGVSPLVEPEAHRLYEPSVLANYLLELARGLHASYTVLRVKGEEAGKAQARLLLFTAVKQVLRSGLTILGIRPLERM</sequence>
<reference evidence="15" key="1">
    <citation type="submission" date="2023-03" db="EMBL/GenBank/DDBJ databases">
        <authorList>
            <person name="Steffen K."/>
            <person name="Cardenas P."/>
        </authorList>
    </citation>
    <scope>NUCLEOTIDE SEQUENCE</scope>
</reference>
<dbReference type="InterPro" id="IPR001412">
    <property type="entry name" value="aa-tRNA-synth_I_CS"/>
</dbReference>
<dbReference type="Gene3D" id="1.10.730.10">
    <property type="entry name" value="Isoleucyl-tRNA Synthetase, Domain 1"/>
    <property type="match status" value="1"/>
</dbReference>
<dbReference type="EC" id="6.1.1.19" evidence="2"/>
<evidence type="ECO:0000256" key="9">
    <source>
        <dbReference type="ARBA" id="ARBA00039495"/>
    </source>
</evidence>
<dbReference type="InterPro" id="IPR005148">
    <property type="entry name" value="Arg-tRNA-synth_N"/>
</dbReference>
<dbReference type="Pfam" id="PF05746">
    <property type="entry name" value="DALR_1"/>
    <property type="match status" value="1"/>
</dbReference>
<evidence type="ECO:0000313" key="16">
    <source>
        <dbReference type="Proteomes" id="UP001174909"/>
    </source>
</evidence>
<dbReference type="Pfam" id="PF00750">
    <property type="entry name" value="tRNA-synt_1d"/>
    <property type="match status" value="1"/>
</dbReference>
<dbReference type="Gene3D" id="3.30.1360.70">
    <property type="entry name" value="Arginyl tRNA synthetase N-terminal domain"/>
    <property type="match status" value="1"/>
</dbReference>
<dbReference type="PROSITE" id="PS00178">
    <property type="entry name" value="AA_TRNA_LIGASE_I"/>
    <property type="match status" value="1"/>
</dbReference>
<dbReference type="EMBL" id="CASHTH010001286">
    <property type="protein sequence ID" value="CAI8013697.1"/>
    <property type="molecule type" value="Genomic_DNA"/>
</dbReference>
<evidence type="ECO:0000259" key="14">
    <source>
        <dbReference type="SMART" id="SM01016"/>
    </source>
</evidence>
<dbReference type="PANTHER" id="PTHR11956">
    <property type="entry name" value="ARGINYL-TRNA SYNTHETASE"/>
    <property type="match status" value="1"/>
</dbReference>
<keyword evidence="3 12" id="KW-0436">Ligase</keyword>
<evidence type="ECO:0000256" key="11">
    <source>
        <dbReference type="ARBA" id="ARBA00049595"/>
    </source>
</evidence>
<feature type="domain" description="DALR anticodon binding" evidence="13">
    <location>
        <begin position="407"/>
        <end position="505"/>
    </location>
</feature>
<evidence type="ECO:0000259" key="13">
    <source>
        <dbReference type="SMART" id="SM00836"/>
    </source>
</evidence>
<dbReference type="SMART" id="SM00836">
    <property type="entry name" value="DALR_1"/>
    <property type="match status" value="1"/>
</dbReference>
<gene>
    <name evidence="15" type="ORF">GBAR_LOCUS8650</name>
</gene>
<comment type="caution">
    <text evidence="15">The sequence shown here is derived from an EMBL/GenBank/DDBJ whole genome shotgun (WGS) entry which is preliminary data.</text>
</comment>
<organism evidence="15 16">
    <name type="scientific">Geodia barretti</name>
    <name type="common">Barrett's horny sponge</name>
    <dbReference type="NCBI Taxonomy" id="519541"/>
    <lineage>
        <taxon>Eukaryota</taxon>
        <taxon>Metazoa</taxon>
        <taxon>Porifera</taxon>
        <taxon>Demospongiae</taxon>
        <taxon>Heteroscleromorpha</taxon>
        <taxon>Tetractinellida</taxon>
        <taxon>Astrophorina</taxon>
        <taxon>Geodiidae</taxon>
        <taxon>Geodia</taxon>
    </lineage>
</organism>
<dbReference type="InterPro" id="IPR008909">
    <property type="entry name" value="DALR_anticod-bd"/>
</dbReference>
<evidence type="ECO:0000256" key="10">
    <source>
        <dbReference type="ARBA" id="ARBA00049339"/>
    </source>
</evidence>
<comment type="similarity">
    <text evidence="1 12">Belongs to the class-I aminoacyl-tRNA synthetase family.</text>
</comment>
<evidence type="ECO:0000256" key="3">
    <source>
        <dbReference type="ARBA" id="ARBA00022598"/>
    </source>
</evidence>
<keyword evidence="16" id="KW-1185">Reference proteome</keyword>
<dbReference type="GO" id="GO:0006420">
    <property type="term" value="P:arginyl-tRNA aminoacylation"/>
    <property type="evidence" value="ECO:0007669"/>
    <property type="project" value="InterPro"/>
</dbReference>
<keyword evidence="5 12" id="KW-0067">ATP-binding</keyword>
<evidence type="ECO:0000256" key="6">
    <source>
        <dbReference type="ARBA" id="ARBA00022917"/>
    </source>
</evidence>
<dbReference type="GO" id="GO:0032543">
    <property type="term" value="P:mitochondrial translation"/>
    <property type="evidence" value="ECO:0007669"/>
    <property type="project" value="TreeGrafter"/>
</dbReference>
<comment type="function">
    <text evidence="11">Catalyzes the attachment of arginine to tRNA(Arg) in a two-step reaction: arginine is first activated by ATP to form Arg-AMP and then transferred to the acceptor end of tRNA(Arg).</text>
</comment>
<dbReference type="SUPFAM" id="SSF55190">
    <property type="entry name" value="Arginyl-tRNA synthetase (ArgRS), N-terminal 'additional' domain"/>
    <property type="match status" value="1"/>
</dbReference>
<evidence type="ECO:0000256" key="8">
    <source>
        <dbReference type="ARBA" id="ARBA00033033"/>
    </source>
</evidence>
<dbReference type="CDD" id="cd00671">
    <property type="entry name" value="ArgRS_core"/>
    <property type="match status" value="1"/>
</dbReference>
<dbReference type="NCBIfam" id="TIGR00456">
    <property type="entry name" value="argS"/>
    <property type="match status" value="1"/>
</dbReference>
<dbReference type="Gene3D" id="3.40.50.620">
    <property type="entry name" value="HUPs"/>
    <property type="match status" value="1"/>
</dbReference>
<comment type="catalytic activity">
    <reaction evidence="10">
        <text>tRNA(Arg) + L-arginine + ATP = L-arginyl-tRNA(Arg) + AMP + diphosphate</text>
        <dbReference type="Rhea" id="RHEA:20301"/>
        <dbReference type="Rhea" id="RHEA-COMP:9658"/>
        <dbReference type="Rhea" id="RHEA-COMP:9673"/>
        <dbReference type="ChEBI" id="CHEBI:30616"/>
        <dbReference type="ChEBI" id="CHEBI:32682"/>
        <dbReference type="ChEBI" id="CHEBI:33019"/>
        <dbReference type="ChEBI" id="CHEBI:78442"/>
        <dbReference type="ChEBI" id="CHEBI:78513"/>
        <dbReference type="ChEBI" id="CHEBI:456215"/>
        <dbReference type="EC" id="6.1.1.19"/>
    </reaction>
</comment>
<dbReference type="InterPro" id="IPR001278">
    <property type="entry name" value="Arg-tRNA-ligase"/>
</dbReference>
<accession>A0AA35RP64</accession>
<evidence type="ECO:0000256" key="1">
    <source>
        <dbReference type="ARBA" id="ARBA00005594"/>
    </source>
</evidence>
<feature type="domain" description="Arginyl tRNA synthetase N-terminal" evidence="14">
    <location>
        <begin position="1"/>
        <end position="60"/>
    </location>
</feature>
<dbReference type="SUPFAM" id="SSF52374">
    <property type="entry name" value="Nucleotidylyl transferase"/>
    <property type="match status" value="1"/>
</dbReference>
<dbReference type="AlphaFoldDB" id="A0AA35RP64"/>
<keyword evidence="7 12" id="KW-0030">Aminoacyl-tRNA synthetase</keyword>
<evidence type="ECO:0000256" key="12">
    <source>
        <dbReference type="RuleBase" id="RU363038"/>
    </source>
</evidence>
<proteinExistence type="inferred from homology"/>
<dbReference type="Pfam" id="PF03485">
    <property type="entry name" value="Arg_tRNA_synt_N"/>
    <property type="match status" value="1"/>
</dbReference>